<dbReference type="KEGG" id="gyu:FE374_01550"/>
<proteinExistence type="inferred from homology"/>
<organism evidence="3 4">
    <name type="scientific">Georgenia yuyongxinii</name>
    <dbReference type="NCBI Taxonomy" id="2589797"/>
    <lineage>
        <taxon>Bacteria</taxon>
        <taxon>Bacillati</taxon>
        <taxon>Actinomycetota</taxon>
        <taxon>Actinomycetes</taxon>
        <taxon>Micrococcales</taxon>
        <taxon>Bogoriellaceae</taxon>
        <taxon>Georgenia</taxon>
    </lineage>
</organism>
<evidence type="ECO:0000313" key="4">
    <source>
        <dbReference type="Proteomes" id="UP000314616"/>
    </source>
</evidence>
<gene>
    <name evidence="3" type="ORF">FE374_01550</name>
</gene>
<feature type="domain" description="YCII-related" evidence="2">
    <location>
        <begin position="31"/>
        <end position="97"/>
    </location>
</feature>
<dbReference type="SUPFAM" id="SSF54909">
    <property type="entry name" value="Dimeric alpha+beta barrel"/>
    <property type="match status" value="1"/>
</dbReference>
<evidence type="ECO:0000256" key="1">
    <source>
        <dbReference type="ARBA" id="ARBA00007689"/>
    </source>
</evidence>
<dbReference type="AlphaFoldDB" id="A0A5B8BYL0"/>
<dbReference type="EMBL" id="CP040915">
    <property type="protein sequence ID" value="QDC23489.1"/>
    <property type="molecule type" value="Genomic_DNA"/>
</dbReference>
<evidence type="ECO:0000259" key="2">
    <source>
        <dbReference type="Pfam" id="PF03795"/>
    </source>
</evidence>
<dbReference type="Proteomes" id="UP000314616">
    <property type="component" value="Chromosome"/>
</dbReference>
<dbReference type="InterPro" id="IPR011008">
    <property type="entry name" value="Dimeric_a/b-barrel"/>
</dbReference>
<comment type="similarity">
    <text evidence="1">Belongs to the YciI family.</text>
</comment>
<dbReference type="OrthoDB" id="6928805at2"/>
<sequence>MRGGRRGAGRCGRRVMSEWIYFIHAPREDFAATMTAAEQRVWGEHAELLQRRLDEGSLILAGPTLGPVNTGICVFEAPDEDAARRYMAEDPTIASGIGRGELRPFRAAFLRPAP</sequence>
<name>A0A5B8BYL0_9MICO</name>
<accession>A0A5B8BYL0</accession>
<dbReference type="Gene3D" id="3.30.70.1060">
    <property type="entry name" value="Dimeric alpha+beta barrel"/>
    <property type="match status" value="1"/>
</dbReference>
<dbReference type="Pfam" id="PF03795">
    <property type="entry name" value="YCII"/>
    <property type="match status" value="1"/>
</dbReference>
<reference evidence="3 4" key="1">
    <citation type="submission" date="2019-05" db="EMBL/GenBank/DDBJ databases">
        <title>Georgenia *** sp. nov., and Georgenia *** sp. nov., isolated from the intestinal contents of plateau pika (Ochotona curzoniae) in the Qinghai-Tibet plateau of China.</title>
        <authorList>
            <person name="Tian Z."/>
        </authorList>
    </citation>
    <scope>NUCLEOTIDE SEQUENCE [LARGE SCALE GENOMIC DNA]</scope>
    <source>
        <strain evidence="3 4">Z443</strain>
    </source>
</reference>
<dbReference type="InterPro" id="IPR005545">
    <property type="entry name" value="YCII"/>
</dbReference>
<protein>
    <recommendedName>
        <fullName evidence="2">YCII-related domain-containing protein</fullName>
    </recommendedName>
</protein>
<evidence type="ECO:0000313" key="3">
    <source>
        <dbReference type="EMBL" id="QDC23489.1"/>
    </source>
</evidence>